<dbReference type="KEGG" id="vg:15311991"/>
<evidence type="ECO:0000313" key="2">
    <source>
        <dbReference type="Proteomes" id="UP000201235"/>
    </source>
</evidence>
<organism evidence="1 2">
    <name type="scientific">Cyanophage P-RSM1</name>
    <dbReference type="NCBI Taxonomy" id="536444"/>
    <lineage>
        <taxon>Viruses</taxon>
        <taxon>Duplodnaviria</taxon>
        <taxon>Heunggongvirae</taxon>
        <taxon>Uroviricota</taxon>
        <taxon>Caudoviricetes</taxon>
        <taxon>Pantevenvirales</taxon>
        <taxon>Kyanoviridae</taxon>
        <taxon>Emcearvirus</taxon>
        <taxon>Emcearvirus gerard</taxon>
    </lineage>
</organism>
<dbReference type="RefSeq" id="YP_007877575.1">
    <property type="nucleotide sequence ID" value="NC_021071.1"/>
</dbReference>
<accession>M4QQG2</accession>
<proteinExistence type="predicted"/>
<protein>
    <submittedName>
        <fullName evidence="1">Uncharacterized protein</fullName>
    </submittedName>
</protein>
<sequence>MRYSVHVPSAPFENTSFIDLDDCWGLCYDLAQEYGYAEVRYGACIMGSYTDKD</sequence>
<reference evidence="1 2" key="1">
    <citation type="submission" date="2010-11" db="EMBL/GenBank/DDBJ databases">
        <title>The Genome Sequence of Cyanophage P-RSM1.</title>
        <authorList>
            <consortium name="The Broad Institute Genome Sequencing Platform"/>
            <person name="Henn M.R."/>
            <person name="Sullivan M.S."/>
            <person name="Osburne M.S."/>
            <person name="Levin J."/>
            <person name="Malboeuf C."/>
            <person name="Casali M."/>
            <person name="Russ C."/>
            <person name="Lennon N."/>
            <person name="Chapman S.B."/>
            <person name="Erlich R."/>
            <person name="Young S.K."/>
            <person name="Yandava C."/>
            <person name="Zeng Q."/>
            <person name="Alvarado L."/>
            <person name="Anderson S."/>
            <person name="Berlin A."/>
            <person name="Chen Z."/>
            <person name="Freedman E."/>
            <person name="Gellesch M."/>
            <person name="Goldberg J."/>
            <person name="Green L."/>
            <person name="Griggs A."/>
            <person name="Gujja S."/>
            <person name="Heilman E.R."/>
            <person name="Heiman D."/>
            <person name="Hollinger A."/>
            <person name="Howarth C."/>
            <person name="Larson L."/>
            <person name="Mehta T."/>
            <person name="Pearson M."/>
            <person name="Roberts A."/>
            <person name="Ryan E."/>
            <person name="Saif S."/>
            <person name="Shea T."/>
            <person name="Shenoy N."/>
            <person name="Sisk P."/>
            <person name="Stolte C."/>
            <person name="Sykes S."/>
            <person name="White J."/>
            <person name="Yu Q."/>
            <person name="Coleman M.L."/>
            <person name="Huang K.H."/>
            <person name="Weigele P.R."/>
            <person name="DeFrancesco A.S."/>
            <person name="Kern S.E."/>
            <person name="Thompson L.R."/>
            <person name="Fu R."/>
            <person name="Hombeck B."/>
            <person name="Chisholm S.W."/>
            <person name="Haas B."/>
            <person name="Nusbaum C."/>
            <person name="Birren B."/>
        </authorList>
    </citation>
    <scope>NUCLEOTIDE SEQUENCE [LARGE SCALE GENOMIC DNA]</scope>
    <source>
        <strain evidence="1 2">P-RSM1</strain>
    </source>
</reference>
<gene>
    <name evidence="1" type="ORF">CPPG_00023</name>
</gene>
<dbReference type="Proteomes" id="UP000201235">
    <property type="component" value="Segment"/>
</dbReference>
<dbReference type="OrthoDB" id="28731at10239"/>
<name>M4QQG2_9CAUD</name>
<dbReference type="GeneID" id="15311991"/>
<keyword evidence="2" id="KW-1185">Reference proteome</keyword>
<evidence type="ECO:0000313" key="1">
    <source>
        <dbReference type="EMBL" id="AGH26340.1"/>
    </source>
</evidence>
<dbReference type="EMBL" id="HQ634175">
    <property type="protein sequence ID" value="AGH26340.1"/>
    <property type="molecule type" value="Genomic_DNA"/>
</dbReference>